<evidence type="ECO:0000313" key="2">
    <source>
        <dbReference type="EMBL" id="MUN27917.1"/>
    </source>
</evidence>
<name>A0A6A9QFB9_SULME</name>
<evidence type="ECO:0000313" key="3">
    <source>
        <dbReference type="Proteomes" id="UP000470772"/>
    </source>
</evidence>
<dbReference type="Proteomes" id="UP000470772">
    <property type="component" value="Unassembled WGS sequence"/>
</dbReference>
<sequence>MAEDRNAKDMETRKVQKLGSSSLFITLPKKWINKWKINPGDKIIMEVLDDGTLKLVAEKIKFNSGKKSITLDIDTLKQPMTKVLTCLYSLGYDEIVFESKKPLNPKEVEEVSEFSRQLVGAELTESSETRVKLECLLDIEKIGLESLLRRILNIVSKKIDNIIAFLSNQEIKEVYANQEDLRKIYLMLLRRTVGDRLYGESDLTKNSFVIVNASLLLNTDSMLDKLMDYLKRTPLPGNVSESVKLILGSMNDLLDEIVMSILFPSIKRISNGNTIISQIKNIMNDSMKNSPEILLIYISQILSLMENALSNSSCTIFLEDLPWIERNLTG</sequence>
<dbReference type="Pfam" id="PF04014">
    <property type="entry name" value="MazE_antitoxin"/>
    <property type="match status" value="1"/>
</dbReference>
<dbReference type="EMBL" id="WGGD01000005">
    <property type="protein sequence ID" value="MUN27917.1"/>
    <property type="molecule type" value="Genomic_DNA"/>
</dbReference>
<dbReference type="RefSeq" id="WP_338117010.1">
    <property type="nucleotide sequence ID" value="NZ_WGGD01000005.1"/>
</dbReference>
<feature type="domain" description="SpoVT-AbrB" evidence="1">
    <location>
        <begin position="17"/>
        <end position="63"/>
    </location>
</feature>
<keyword evidence="2" id="KW-0238">DNA-binding</keyword>
<organism evidence="2 3">
    <name type="scientific">Sulfuracidifex metallicus DSM 6482 = JCM 9184</name>
    <dbReference type="NCBI Taxonomy" id="523847"/>
    <lineage>
        <taxon>Archaea</taxon>
        <taxon>Thermoproteota</taxon>
        <taxon>Thermoprotei</taxon>
        <taxon>Sulfolobales</taxon>
        <taxon>Sulfolobaceae</taxon>
        <taxon>Sulfuracidifex</taxon>
    </lineage>
</organism>
<comment type="caution">
    <text evidence="2">The sequence shown here is derived from an EMBL/GenBank/DDBJ whole genome shotgun (WGS) entry which is preliminary data.</text>
</comment>
<dbReference type="InterPro" id="IPR007159">
    <property type="entry name" value="SpoVT-AbrB_dom"/>
</dbReference>
<dbReference type="InterPro" id="IPR037914">
    <property type="entry name" value="SpoVT-AbrB_sf"/>
</dbReference>
<dbReference type="AlphaFoldDB" id="A0A6A9QFB9"/>
<reference evidence="2 3" key="1">
    <citation type="submission" date="2019-10" db="EMBL/GenBank/DDBJ databases">
        <title>Sequencing and Assembly of Multiple Reported Metal-Biooxidizing Members of the Extremely Thermoacidophilic Archaeal Family Sulfolobaceae.</title>
        <authorList>
            <person name="Counts J.A."/>
            <person name="Kelly R.M."/>
        </authorList>
    </citation>
    <scope>NUCLEOTIDE SEQUENCE [LARGE SCALE GENOMIC DNA]</scope>
    <source>
        <strain evidence="2 3">DSM 6482</strain>
    </source>
</reference>
<protein>
    <submittedName>
        <fullName evidence="2">AbrB/MazE/SpoVT family DNA-binding domain-containing protein</fullName>
    </submittedName>
</protein>
<dbReference type="SMART" id="SM00966">
    <property type="entry name" value="SpoVT_AbrB"/>
    <property type="match status" value="1"/>
</dbReference>
<proteinExistence type="predicted"/>
<keyword evidence="3" id="KW-1185">Reference proteome</keyword>
<gene>
    <name evidence="2" type="ORF">GC250_00195</name>
</gene>
<evidence type="ECO:0000259" key="1">
    <source>
        <dbReference type="SMART" id="SM00966"/>
    </source>
</evidence>
<dbReference type="SUPFAM" id="SSF89447">
    <property type="entry name" value="AbrB/MazE/MraZ-like"/>
    <property type="match status" value="1"/>
</dbReference>
<accession>A0A6A9QFB9</accession>
<dbReference type="GO" id="GO:0003677">
    <property type="term" value="F:DNA binding"/>
    <property type="evidence" value="ECO:0007669"/>
    <property type="project" value="UniProtKB-KW"/>
</dbReference>